<dbReference type="AlphaFoldDB" id="A0A644Z0R0"/>
<protein>
    <submittedName>
        <fullName evidence="1">Uncharacterized protein</fullName>
    </submittedName>
</protein>
<name>A0A644Z0R0_9ZZZZ</name>
<accession>A0A644Z0R0</accession>
<dbReference type="EMBL" id="VSSQ01006882">
    <property type="protein sequence ID" value="MPM34139.1"/>
    <property type="molecule type" value="Genomic_DNA"/>
</dbReference>
<evidence type="ECO:0000313" key="1">
    <source>
        <dbReference type="EMBL" id="MPM34139.1"/>
    </source>
</evidence>
<organism evidence="1">
    <name type="scientific">bioreactor metagenome</name>
    <dbReference type="NCBI Taxonomy" id="1076179"/>
    <lineage>
        <taxon>unclassified sequences</taxon>
        <taxon>metagenomes</taxon>
        <taxon>ecological metagenomes</taxon>
    </lineage>
</organism>
<comment type="caution">
    <text evidence="1">The sequence shown here is derived from an EMBL/GenBank/DDBJ whole genome shotgun (WGS) entry which is preliminary data.</text>
</comment>
<gene>
    <name evidence="1" type="ORF">SDC9_80721</name>
</gene>
<sequence>MKNTILAVMKRGMRSMSIGMTESGGTTEIAVKPEGRGASNGDSAAI</sequence>
<reference evidence="1" key="1">
    <citation type="submission" date="2019-08" db="EMBL/GenBank/DDBJ databases">
        <authorList>
            <person name="Kucharzyk K."/>
            <person name="Murdoch R.W."/>
            <person name="Higgins S."/>
            <person name="Loffler F."/>
        </authorList>
    </citation>
    <scope>NUCLEOTIDE SEQUENCE</scope>
</reference>
<proteinExistence type="predicted"/>